<keyword evidence="5" id="KW-0560">Oxidoreductase</keyword>
<name>A0A652YXN1_NOCGL</name>
<protein>
    <submittedName>
        <fullName evidence="6">FAD/FMN-containing dehydrogenase</fullName>
    </submittedName>
</protein>
<dbReference type="InterPro" id="IPR050416">
    <property type="entry name" value="FAD-linked_Oxidoreductase"/>
</dbReference>
<evidence type="ECO:0000256" key="5">
    <source>
        <dbReference type="ARBA" id="ARBA00023002"/>
    </source>
</evidence>
<keyword evidence="4" id="KW-0274">FAD</keyword>
<dbReference type="PANTHER" id="PTHR42973:SF39">
    <property type="entry name" value="FAD-BINDING PCMH-TYPE DOMAIN-CONTAINING PROTEIN"/>
    <property type="match status" value="1"/>
</dbReference>
<dbReference type="PROSITE" id="PS51387">
    <property type="entry name" value="FAD_PCMH"/>
    <property type="match status" value="1"/>
</dbReference>
<dbReference type="InterPro" id="IPR036318">
    <property type="entry name" value="FAD-bd_PCMH-like_sf"/>
</dbReference>
<dbReference type="Pfam" id="PF01565">
    <property type="entry name" value="FAD_binding_4"/>
    <property type="match status" value="1"/>
</dbReference>
<accession>A0A652YXN1</accession>
<comment type="similarity">
    <text evidence="2">Belongs to the oxygen-dependent FAD-linked oxidoreductase family.</text>
</comment>
<dbReference type="AlphaFoldDB" id="A0A652YXN1"/>
<dbReference type="InterPro" id="IPR006093">
    <property type="entry name" value="Oxy_OxRdtase_FAD_BS"/>
</dbReference>
<comment type="cofactor">
    <cofactor evidence="1">
        <name>FAD</name>
        <dbReference type="ChEBI" id="CHEBI:57692"/>
    </cofactor>
</comment>
<evidence type="ECO:0000256" key="4">
    <source>
        <dbReference type="ARBA" id="ARBA00022827"/>
    </source>
</evidence>
<dbReference type="InterPro" id="IPR016169">
    <property type="entry name" value="FAD-bd_PCMH_sub2"/>
</dbReference>
<evidence type="ECO:0000256" key="2">
    <source>
        <dbReference type="ARBA" id="ARBA00005466"/>
    </source>
</evidence>
<proteinExistence type="inferred from homology"/>
<dbReference type="InterPro" id="IPR016164">
    <property type="entry name" value="FAD-linked_Oxase-like_C"/>
</dbReference>
<comment type="caution">
    <text evidence="6">The sequence shown here is derived from an EMBL/GenBank/DDBJ whole genome shotgun (WGS) entry which is preliminary data.</text>
</comment>
<dbReference type="InterPro" id="IPR012951">
    <property type="entry name" value="BBE"/>
</dbReference>
<dbReference type="SUPFAM" id="SSF56176">
    <property type="entry name" value="FAD-binding/transporter-associated domain-like"/>
    <property type="match status" value="1"/>
</dbReference>
<dbReference type="InterPro" id="IPR006094">
    <property type="entry name" value="Oxid_FAD_bind_N"/>
</dbReference>
<dbReference type="Pfam" id="PF08031">
    <property type="entry name" value="BBE"/>
    <property type="match status" value="1"/>
</dbReference>
<dbReference type="InterPro" id="IPR016167">
    <property type="entry name" value="FAD-bd_PCMH_sub1"/>
</dbReference>
<gene>
    <name evidence="6" type="ORF">FNL38_101689</name>
</gene>
<dbReference type="Gene3D" id="3.40.462.20">
    <property type="match status" value="1"/>
</dbReference>
<dbReference type="PROSITE" id="PS00862">
    <property type="entry name" value="OX2_COVAL_FAD"/>
    <property type="match status" value="1"/>
</dbReference>
<evidence type="ECO:0000256" key="3">
    <source>
        <dbReference type="ARBA" id="ARBA00022630"/>
    </source>
</evidence>
<dbReference type="GO" id="GO:0071949">
    <property type="term" value="F:FAD binding"/>
    <property type="evidence" value="ECO:0007669"/>
    <property type="project" value="InterPro"/>
</dbReference>
<evidence type="ECO:0000313" key="6">
    <source>
        <dbReference type="EMBL" id="TYQ08318.1"/>
    </source>
</evidence>
<dbReference type="InterPro" id="IPR016166">
    <property type="entry name" value="FAD-bd_PCMH"/>
</dbReference>
<dbReference type="SUPFAM" id="SSF55103">
    <property type="entry name" value="FAD-linked oxidases, C-terminal domain"/>
    <property type="match status" value="1"/>
</dbReference>
<reference evidence="6" key="1">
    <citation type="submission" date="2019-07" db="EMBL/GenBank/DDBJ databases">
        <title>Genomic Encyclopedia of Type Strains, Phase IV (KMG-IV): sequencing the most valuable type-strain genomes for metagenomic binning, comparative biology and taxonomic classification.</title>
        <authorList>
            <person name="Goeker M."/>
        </authorList>
    </citation>
    <scope>NUCLEOTIDE SEQUENCE</scope>
    <source>
        <strain evidence="6">DSM 44596</strain>
    </source>
</reference>
<dbReference type="Gene3D" id="3.30.43.10">
    <property type="entry name" value="Uridine Diphospho-n-acetylenolpyruvylglucosamine Reductase, domain 2"/>
    <property type="match status" value="1"/>
</dbReference>
<sequence>MTSIDIAPLRSSVTGPVFGPEDSGYDDARAIWNGSIDHRPAGIARCLSPSDVAAALGYAREHDLEVSVRGGGHSYRGASVCEGGLMIDLSALNNVTVDPSARRARVGGGATLANLDAATQEHGLAVTGGVISDTGVGGLTLGGGMGWLTRTLGLSIDNLASAEVVLADGEVVRASEENHPDLFWALRGGGGNFGVVTEFEYRLSAIGPEVHLGFFFWGMDDGPDALRLCRDVVPALPRNTGALIASSLSAPPAAFVPEQFHFHPGYALLVAGFGSAEEHAQVIAPIREGLPPLFEFVTPLPYTGLQSMLDDAEPWGAYAYEKALDLGDLSDDVIGVLTEHAVKKSSPMSFIPIFPLQGAFTAVGDDDTAFGGSRAPHYVCNMTATATDAGTLDLDRTWVRNIWEALRPLSTNPGGYVNFMTDVDEERVRSSYGSGKYARLSRIKAQYDPHNLFHLNANIRPAASALK</sequence>
<dbReference type="EMBL" id="VNIQ01000001">
    <property type="protein sequence ID" value="TYQ08318.1"/>
    <property type="molecule type" value="Genomic_DNA"/>
</dbReference>
<keyword evidence="3" id="KW-0285">Flavoprotein</keyword>
<organism evidence="6">
    <name type="scientific">Nocardia globerula</name>
    <dbReference type="NCBI Taxonomy" id="1818"/>
    <lineage>
        <taxon>Bacteria</taxon>
        <taxon>Bacillati</taxon>
        <taxon>Actinomycetota</taxon>
        <taxon>Actinomycetes</taxon>
        <taxon>Mycobacteriales</taxon>
        <taxon>Nocardiaceae</taxon>
        <taxon>Nocardia</taxon>
    </lineage>
</organism>
<dbReference type="PANTHER" id="PTHR42973">
    <property type="entry name" value="BINDING OXIDOREDUCTASE, PUTATIVE (AFU_ORTHOLOGUE AFUA_1G17690)-RELATED"/>
    <property type="match status" value="1"/>
</dbReference>
<dbReference type="Gene3D" id="3.30.465.10">
    <property type="match status" value="1"/>
</dbReference>
<dbReference type="GO" id="GO:0016491">
    <property type="term" value="F:oxidoreductase activity"/>
    <property type="evidence" value="ECO:0007669"/>
    <property type="project" value="UniProtKB-KW"/>
</dbReference>
<evidence type="ECO:0000256" key="1">
    <source>
        <dbReference type="ARBA" id="ARBA00001974"/>
    </source>
</evidence>